<dbReference type="SUPFAM" id="SSF51735">
    <property type="entry name" value="NAD(P)-binding Rossmann-fold domains"/>
    <property type="match status" value="1"/>
</dbReference>
<dbReference type="EMBL" id="CAEZVY010000089">
    <property type="protein sequence ID" value="CAB4645578.1"/>
    <property type="molecule type" value="Genomic_DNA"/>
</dbReference>
<dbReference type="GO" id="GO:0005829">
    <property type="term" value="C:cytosol"/>
    <property type="evidence" value="ECO:0007669"/>
    <property type="project" value="TreeGrafter"/>
</dbReference>
<feature type="domain" description="RmlD-like substrate binding" evidence="1">
    <location>
        <begin position="3"/>
        <end position="277"/>
    </location>
</feature>
<organism evidence="3">
    <name type="scientific">freshwater metagenome</name>
    <dbReference type="NCBI Taxonomy" id="449393"/>
    <lineage>
        <taxon>unclassified sequences</taxon>
        <taxon>metagenomes</taxon>
        <taxon>ecological metagenomes</taxon>
    </lineage>
</organism>
<dbReference type="GO" id="GO:0008831">
    <property type="term" value="F:dTDP-4-dehydrorhamnose reductase activity"/>
    <property type="evidence" value="ECO:0007669"/>
    <property type="project" value="TreeGrafter"/>
</dbReference>
<proteinExistence type="predicted"/>
<dbReference type="PANTHER" id="PTHR10491:SF4">
    <property type="entry name" value="METHIONINE ADENOSYLTRANSFERASE 2 SUBUNIT BETA"/>
    <property type="match status" value="1"/>
</dbReference>
<sequence length="289" mass="31365">MTTIHIVGAGGMLGQALLRELADFLVSAATREEVDLTHPETLEAFITPGSVVINAAAYTQVDAAEEESDAAFATNATGVANLATVAKAKNARVIHVSTDYVFDGMAREPYAEDAPTNPATVYGASKLAGEKFLRETLPNASAIVRTAWLYGVPGSSFPATILNAARTRDTLQVVTDQIGQPTWTRDVARMIRSLIESSVTSGVFHATNAGQASWWDFARRLFELAGWDPDRVLPTTSETFVRPAPRPAWSVLGHHNWQKNGLPAPRHWREALEEAWDAELKTLVSENSP</sequence>
<dbReference type="GO" id="GO:0019305">
    <property type="term" value="P:dTDP-rhamnose biosynthetic process"/>
    <property type="evidence" value="ECO:0007669"/>
    <property type="project" value="TreeGrafter"/>
</dbReference>
<protein>
    <submittedName>
        <fullName evidence="3">Unannotated protein</fullName>
    </submittedName>
</protein>
<evidence type="ECO:0000259" key="1">
    <source>
        <dbReference type="Pfam" id="PF04321"/>
    </source>
</evidence>
<dbReference type="PANTHER" id="PTHR10491">
    <property type="entry name" value="DTDP-4-DEHYDRORHAMNOSE REDUCTASE"/>
    <property type="match status" value="1"/>
</dbReference>
<dbReference type="Gene3D" id="3.90.25.10">
    <property type="entry name" value="UDP-galactose 4-epimerase, domain 1"/>
    <property type="match status" value="1"/>
</dbReference>
<name>A0A6J6K9D5_9ZZZZ</name>
<evidence type="ECO:0000313" key="2">
    <source>
        <dbReference type="EMBL" id="CAB4571369.1"/>
    </source>
</evidence>
<dbReference type="Gene3D" id="3.40.50.720">
    <property type="entry name" value="NAD(P)-binding Rossmann-like Domain"/>
    <property type="match status" value="1"/>
</dbReference>
<reference evidence="3" key="1">
    <citation type="submission" date="2020-05" db="EMBL/GenBank/DDBJ databases">
        <authorList>
            <person name="Chiriac C."/>
            <person name="Salcher M."/>
            <person name="Ghai R."/>
            <person name="Kavagutti S V."/>
        </authorList>
    </citation>
    <scope>NUCLEOTIDE SEQUENCE</scope>
</reference>
<accession>A0A6J6K9D5</accession>
<gene>
    <name evidence="2" type="ORF">UFOPK1684_00742</name>
    <name evidence="3" type="ORF">UFOPK2158_00906</name>
</gene>
<dbReference type="AlphaFoldDB" id="A0A6J6K9D5"/>
<dbReference type="InterPro" id="IPR029903">
    <property type="entry name" value="RmlD-like-bd"/>
</dbReference>
<dbReference type="NCBIfam" id="TIGR01214">
    <property type="entry name" value="rmlD"/>
    <property type="match status" value="1"/>
</dbReference>
<dbReference type="CDD" id="cd05254">
    <property type="entry name" value="dTDP_HR_like_SDR_e"/>
    <property type="match status" value="1"/>
</dbReference>
<dbReference type="Pfam" id="PF04321">
    <property type="entry name" value="RmlD_sub_bind"/>
    <property type="match status" value="1"/>
</dbReference>
<dbReference type="InterPro" id="IPR036291">
    <property type="entry name" value="NAD(P)-bd_dom_sf"/>
</dbReference>
<dbReference type="EMBL" id="CAEZTM010000028">
    <property type="protein sequence ID" value="CAB4571369.1"/>
    <property type="molecule type" value="Genomic_DNA"/>
</dbReference>
<evidence type="ECO:0000313" key="3">
    <source>
        <dbReference type="EMBL" id="CAB4645578.1"/>
    </source>
</evidence>
<dbReference type="InterPro" id="IPR005913">
    <property type="entry name" value="dTDP_dehydrorham_reduct"/>
</dbReference>